<keyword evidence="1" id="KW-0812">Transmembrane</keyword>
<evidence type="ECO:0000313" key="3">
    <source>
        <dbReference type="Proteomes" id="UP000238479"/>
    </source>
</evidence>
<evidence type="ECO:0000313" key="2">
    <source>
        <dbReference type="EMBL" id="PRQ33193.1"/>
    </source>
</evidence>
<feature type="transmembrane region" description="Helical" evidence="1">
    <location>
        <begin position="67"/>
        <end position="85"/>
    </location>
</feature>
<accession>A0A2P6QG88</accession>
<keyword evidence="1" id="KW-0472">Membrane</keyword>
<organism evidence="2 3">
    <name type="scientific">Rosa chinensis</name>
    <name type="common">China rose</name>
    <dbReference type="NCBI Taxonomy" id="74649"/>
    <lineage>
        <taxon>Eukaryota</taxon>
        <taxon>Viridiplantae</taxon>
        <taxon>Streptophyta</taxon>
        <taxon>Embryophyta</taxon>
        <taxon>Tracheophyta</taxon>
        <taxon>Spermatophyta</taxon>
        <taxon>Magnoliopsida</taxon>
        <taxon>eudicotyledons</taxon>
        <taxon>Gunneridae</taxon>
        <taxon>Pentapetalae</taxon>
        <taxon>rosids</taxon>
        <taxon>fabids</taxon>
        <taxon>Rosales</taxon>
        <taxon>Rosaceae</taxon>
        <taxon>Rosoideae</taxon>
        <taxon>Rosoideae incertae sedis</taxon>
        <taxon>Rosa</taxon>
    </lineage>
</organism>
<protein>
    <submittedName>
        <fullName evidence="2">Uncharacterized protein</fullName>
    </submittedName>
</protein>
<reference evidence="2 3" key="1">
    <citation type="journal article" date="2018" name="Nat. Genet.">
        <title>The Rosa genome provides new insights in the design of modern roses.</title>
        <authorList>
            <person name="Bendahmane M."/>
        </authorList>
    </citation>
    <scope>NUCLEOTIDE SEQUENCE [LARGE SCALE GENOMIC DNA]</scope>
    <source>
        <strain evidence="3">cv. Old Blush</strain>
    </source>
</reference>
<dbReference type="Gramene" id="PRQ33193">
    <property type="protein sequence ID" value="PRQ33193"/>
    <property type="gene ID" value="RchiOBHm_Chr5g0054871"/>
</dbReference>
<keyword evidence="3" id="KW-1185">Reference proteome</keyword>
<keyword evidence="1" id="KW-1133">Transmembrane helix</keyword>
<dbReference type="Proteomes" id="UP000238479">
    <property type="component" value="Chromosome 5"/>
</dbReference>
<comment type="caution">
    <text evidence="2">The sequence shown here is derived from an EMBL/GenBank/DDBJ whole genome shotgun (WGS) entry which is preliminary data.</text>
</comment>
<dbReference type="AlphaFoldDB" id="A0A2P6QG88"/>
<evidence type="ECO:0000256" key="1">
    <source>
        <dbReference type="SAM" id="Phobius"/>
    </source>
</evidence>
<sequence>MCLSMSHAFYILSSVFPTLSNMHGTQRRKSKVSIVYLSFTEYCIHLPKVPSIVYLSFTEYYIHLPKVPSALLLCICIAYYTLLILRKSRFTLLSTI</sequence>
<name>A0A2P6QG88_ROSCH</name>
<dbReference type="EMBL" id="PDCK01000043">
    <property type="protein sequence ID" value="PRQ33193.1"/>
    <property type="molecule type" value="Genomic_DNA"/>
</dbReference>
<proteinExistence type="predicted"/>
<gene>
    <name evidence="2" type="ORF">RchiOBHm_Chr5g0054871</name>
</gene>
<feature type="transmembrane region" description="Helical" evidence="1">
    <location>
        <begin position="34"/>
        <end position="55"/>
    </location>
</feature>